<evidence type="ECO:0000313" key="7">
    <source>
        <dbReference type="Proteomes" id="UP000236735"/>
    </source>
</evidence>
<evidence type="ECO:0000256" key="2">
    <source>
        <dbReference type="ARBA" id="ARBA00022741"/>
    </source>
</evidence>
<protein>
    <submittedName>
        <fullName evidence="6">Biotin carboxylase</fullName>
    </submittedName>
</protein>
<evidence type="ECO:0000256" key="1">
    <source>
        <dbReference type="ARBA" id="ARBA00022598"/>
    </source>
</evidence>
<dbReference type="GO" id="GO:0046872">
    <property type="term" value="F:metal ion binding"/>
    <property type="evidence" value="ECO:0007669"/>
    <property type="project" value="InterPro"/>
</dbReference>
<dbReference type="Gene3D" id="3.30.470.20">
    <property type="entry name" value="ATP-grasp fold, B domain"/>
    <property type="match status" value="1"/>
</dbReference>
<keyword evidence="3 4" id="KW-0067">ATP-binding</keyword>
<dbReference type="GO" id="GO:0016874">
    <property type="term" value="F:ligase activity"/>
    <property type="evidence" value="ECO:0007669"/>
    <property type="project" value="UniProtKB-KW"/>
</dbReference>
<dbReference type="Proteomes" id="UP000236735">
    <property type="component" value="Unassembled WGS sequence"/>
</dbReference>
<dbReference type="InterPro" id="IPR013815">
    <property type="entry name" value="ATP_grasp_subdomain_1"/>
</dbReference>
<dbReference type="PROSITE" id="PS50975">
    <property type="entry name" value="ATP_GRASP"/>
    <property type="match status" value="1"/>
</dbReference>
<keyword evidence="1" id="KW-0436">Ligase</keyword>
<organism evidence="6 7">
    <name type="scientific">Xylanibacter ruminicola</name>
    <name type="common">Prevotella ruminicola</name>
    <dbReference type="NCBI Taxonomy" id="839"/>
    <lineage>
        <taxon>Bacteria</taxon>
        <taxon>Pseudomonadati</taxon>
        <taxon>Bacteroidota</taxon>
        <taxon>Bacteroidia</taxon>
        <taxon>Bacteroidales</taxon>
        <taxon>Prevotellaceae</taxon>
        <taxon>Xylanibacter</taxon>
    </lineage>
</organism>
<reference evidence="6 7" key="1">
    <citation type="submission" date="2016-10" db="EMBL/GenBank/DDBJ databases">
        <authorList>
            <person name="de Groot N.N."/>
        </authorList>
    </citation>
    <scope>NUCLEOTIDE SEQUENCE [LARGE SCALE GENOMIC DNA]</scope>
    <source>
        <strain evidence="6 7">AR32</strain>
    </source>
</reference>
<dbReference type="AlphaFoldDB" id="A0A1H5V778"/>
<evidence type="ECO:0000256" key="4">
    <source>
        <dbReference type="PROSITE-ProRule" id="PRU00409"/>
    </source>
</evidence>
<sequence length="373" mass="42040">MIIKKLAIIGASYLQLPLVKKAKEMGIETHCFAWREGAVCADVADFFYPISIVEKDEILKKCQEIGIDGITTIASDTAVVTVNYVASRMGLLSNPDDYSEVTTNKYKMRQCFLENDVPSPKFTLVEDANHYQISGFRFPLIVKPTDRSGSRGVEKVLDPVQLEEAIVRAQKESFEHKAIIEEFVTGKEISVESISFEGKHYILQITDKVTTGAPFFVELEHHQPSSLPDDIKEQVCKIVLNALDALHIQYGAGHSELKITENGDIKVIEIGARMGGDFIGSNLVQLSTGYDFLKGVIEVSLGDFHEPKIIEQHYSGVYFLSEETQYLKPIIEHWCDYPEILEAEINNEELRRVECSGDRSGYLIYQSDKKYKI</sequence>
<proteinExistence type="predicted"/>
<dbReference type="SUPFAM" id="SSF56059">
    <property type="entry name" value="Glutathione synthetase ATP-binding domain-like"/>
    <property type="match status" value="1"/>
</dbReference>
<feature type="domain" description="ATP-grasp" evidence="5">
    <location>
        <begin position="109"/>
        <end position="301"/>
    </location>
</feature>
<dbReference type="Pfam" id="PF13535">
    <property type="entry name" value="ATP-grasp_4"/>
    <property type="match status" value="1"/>
</dbReference>
<keyword evidence="2 4" id="KW-0547">Nucleotide-binding</keyword>
<name>A0A1H5V778_XYLRU</name>
<dbReference type="PANTHER" id="PTHR43585">
    <property type="entry name" value="FUMIPYRROLE BIOSYNTHESIS PROTEIN C"/>
    <property type="match status" value="1"/>
</dbReference>
<dbReference type="GO" id="GO:0005524">
    <property type="term" value="F:ATP binding"/>
    <property type="evidence" value="ECO:0007669"/>
    <property type="project" value="UniProtKB-UniRule"/>
</dbReference>
<dbReference type="Gene3D" id="3.30.1490.20">
    <property type="entry name" value="ATP-grasp fold, A domain"/>
    <property type="match status" value="1"/>
</dbReference>
<dbReference type="Gene3D" id="3.40.50.20">
    <property type="match status" value="1"/>
</dbReference>
<accession>A0A1H5V778</accession>
<dbReference type="InterPro" id="IPR052032">
    <property type="entry name" value="ATP-dep_AA_Ligase"/>
</dbReference>
<dbReference type="SMART" id="SM01209">
    <property type="entry name" value="GARS_A"/>
    <property type="match status" value="1"/>
</dbReference>
<dbReference type="RefSeq" id="WP_258042850.1">
    <property type="nucleotide sequence ID" value="NZ_FNUV01000004.1"/>
</dbReference>
<evidence type="ECO:0000256" key="3">
    <source>
        <dbReference type="ARBA" id="ARBA00022840"/>
    </source>
</evidence>
<dbReference type="PANTHER" id="PTHR43585:SF2">
    <property type="entry name" value="ATP-GRASP ENZYME FSQD"/>
    <property type="match status" value="1"/>
</dbReference>
<gene>
    <name evidence="6" type="ORF">SAMN05216354_1783</name>
</gene>
<dbReference type="EMBL" id="FNUV01000004">
    <property type="protein sequence ID" value="SEF83083.1"/>
    <property type="molecule type" value="Genomic_DNA"/>
</dbReference>
<dbReference type="InterPro" id="IPR011761">
    <property type="entry name" value="ATP-grasp"/>
</dbReference>
<evidence type="ECO:0000313" key="6">
    <source>
        <dbReference type="EMBL" id="SEF83083.1"/>
    </source>
</evidence>
<evidence type="ECO:0000259" key="5">
    <source>
        <dbReference type="PROSITE" id="PS50975"/>
    </source>
</evidence>